<evidence type="ECO:0000256" key="1">
    <source>
        <dbReference type="ARBA" id="ARBA00005791"/>
    </source>
</evidence>
<dbReference type="PROSITE" id="PS51352">
    <property type="entry name" value="THIOREDOXIN_2"/>
    <property type="match status" value="1"/>
</dbReference>
<feature type="transmembrane region" description="Helical" evidence="6">
    <location>
        <begin position="29"/>
        <end position="48"/>
    </location>
</feature>
<evidence type="ECO:0000259" key="7">
    <source>
        <dbReference type="PROSITE" id="PS51352"/>
    </source>
</evidence>
<evidence type="ECO:0000256" key="3">
    <source>
        <dbReference type="ARBA" id="ARBA00023002"/>
    </source>
</evidence>
<evidence type="ECO:0000313" key="8">
    <source>
        <dbReference type="EMBL" id="OGZ13602.1"/>
    </source>
</evidence>
<dbReference type="AlphaFoldDB" id="A0A1G2DJL4"/>
<keyword evidence="2" id="KW-0732">Signal</keyword>
<dbReference type="PANTHER" id="PTHR13887:SF14">
    <property type="entry name" value="DISULFIDE BOND FORMATION PROTEIN D"/>
    <property type="match status" value="1"/>
</dbReference>
<proteinExistence type="inferred from homology"/>
<dbReference type="STRING" id="1798665.A2942_04620"/>
<keyword evidence="6" id="KW-1133">Transmembrane helix</keyword>
<dbReference type="SUPFAM" id="SSF52833">
    <property type="entry name" value="Thioredoxin-like"/>
    <property type="match status" value="1"/>
</dbReference>
<evidence type="ECO:0000256" key="6">
    <source>
        <dbReference type="SAM" id="Phobius"/>
    </source>
</evidence>
<comment type="caution">
    <text evidence="8">The sequence shown here is derived from an EMBL/GenBank/DDBJ whole genome shotgun (WGS) entry which is preliminary data.</text>
</comment>
<dbReference type="InterPro" id="IPR036249">
    <property type="entry name" value="Thioredoxin-like_sf"/>
</dbReference>
<keyword evidence="6" id="KW-0812">Transmembrane</keyword>
<feature type="domain" description="Thioredoxin" evidence="7">
    <location>
        <begin position="73"/>
        <end position="266"/>
    </location>
</feature>
<dbReference type="PANTHER" id="PTHR13887">
    <property type="entry name" value="GLUTATHIONE S-TRANSFERASE KAPPA"/>
    <property type="match status" value="1"/>
</dbReference>
<gene>
    <name evidence="8" type="ORF">A2942_04620</name>
</gene>
<keyword evidence="3" id="KW-0560">Oxidoreductase</keyword>
<evidence type="ECO:0000256" key="5">
    <source>
        <dbReference type="ARBA" id="ARBA00023284"/>
    </source>
</evidence>
<evidence type="ECO:0000313" key="9">
    <source>
        <dbReference type="Proteomes" id="UP000178534"/>
    </source>
</evidence>
<dbReference type="EMBL" id="MHLP01000006">
    <property type="protein sequence ID" value="OGZ13602.1"/>
    <property type="molecule type" value="Genomic_DNA"/>
</dbReference>
<reference evidence="8 9" key="1">
    <citation type="journal article" date="2016" name="Nat. Commun.">
        <title>Thousands of microbial genomes shed light on interconnected biogeochemical processes in an aquifer system.</title>
        <authorList>
            <person name="Anantharaman K."/>
            <person name="Brown C.T."/>
            <person name="Hug L.A."/>
            <person name="Sharon I."/>
            <person name="Castelle C.J."/>
            <person name="Probst A.J."/>
            <person name="Thomas B.C."/>
            <person name="Singh A."/>
            <person name="Wilkins M.J."/>
            <person name="Karaoz U."/>
            <person name="Brodie E.L."/>
            <person name="Williams K.H."/>
            <person name="Hubbard S.S."/>
            <person name="Banfield J.F."/>
        </authorList>
    </citation>
    <scope>NUCLEOTIDE SEQUENCE [LARGE SCALE GENOMIC DNA]</scope>
</reference>
<dbReference type="GO" id="GO:0016491">
    <property type="term" value="F:oxidoreductase activity"/>
    <property type="evidence" value="ECO:0007669"/>
    <property type="project" value="UniProtKB-KW"/>
</dbReference>
<dbReference type="InterPro" id="IPR012336">
    <property type="entry name" value="Thioredoxin-like_fold"/>
</dbReference>
<keyword evidence="4" id="KW-1015">Disulfide bond</keyword>
<organism evidence="8 9">
    <name type="scientific">Candidatus Lloydbacteria bacterium RIFCSPLOWO2_01_FULL_50_20</name>
    <dbReference type="NCBI Taxonomy" id="1798665"/>
    <lineage>
        <taxon>Bacteria</taxon>
        <taxon>Candidatus Lloydiibacteriota</taxon>
    </lineage>
</organism>
<keyword evidence="5" id="KW-0676">Redox-active center</keyword>
<dbReference type="InterPro" id="IPR013766">
    <property type="entry name" value="Thioredoxin_domain"/>
</dbReference>
<dbReference type="Proteomes" id="UP000178534">
    <property type="component" value="Unassembled WGS sequence"/>
</dbReference>
<protein>
    <recommendedName>
        <fullName evidence="7">Thioredoxin domain-containing protein</fullName>
    </recommendedName>
</protein>
<comment type="similarity">
    <text evidence="1">Belongs to the thioredoxin family. DsbA subfamily.</text>
</comment>
<dbReference type="Pfam" id="PF13462">
    <property type="entry name" value="Thioredoxin_4"/>
    <property type="match status" value="1"/>
</dbReference>
<dbReference type="Gene3D" id="3.40.30.10">
    <property type="entry name" value="Glutaredoxin"/>
    <property type="match status" value="1"/>
</dbReference>
<name>A0A1G2DJL4_9BACT</name>
<accession>A0A1G2DJL4</accession>
<keyword evidence="6" id="KW-0472">Membrane</keyword>
<evidence type="ECO:0000256" key="2">
    <source>
        <dbReference type="ARBA" id="ARBA00022729"/>
    </source>
</evidence>
<evidence type="ECO:0000256" key="4">
    <source>
        <dbReference type="ARBA" id="ARBA00023157"/>
    </source>
</evidence>
<sequence>MRCVILSSIIIRFTSTMENETQQKKKNDLSIPIAIVIAGVVIGGAIIFSNNTEPLGAPRPTGITGVSGQQLADAASAKAPVAELTLRPDDHVFGNPAADVLIVEYSDTECPFCKRFHVTMLEIMNEYENTSNVAWVYRYFPLDSIHPKARKEAEALECANELGGNDVFWKYLDKIFEITPANNGLDAAQLPIIAAGLGLDVAKFNACLSSGKYAERVQKDYESGGNVGVGGTPYSVVWNRKTGKQEPIEGALPFAGVKNILEKVLSAK</sequence>